<keyword evidence="1" id="KW-0732">Signal</keyword>
<dbReference type="EMBL" id="BGPR01009550">
    <property type="protein sequence ID" value="GBN40750.1"/>
    <property type="molecule type" value="Genomic_DNA"/>
</dbReference>
<proteinExistence type="predicted"/>
<dbReference type="Proteomes" id="UP000499080">
    <property type="component" value="Unassembled WGS sequence"/>
</dbReference>
<name>A0A4Y2NQA7_ARAVE</name>
<accession>A0A4Y2NQA7</accession>
<evidence type="ECO:0000313" key="3">
    <source>
        <dbReference type="Proteomes" id="UP000499080"/>
    </source>
</evidence>
<dbReference type="AlphaFoldDB" id="A0A4Y2NQA7"/>
<sequence length="140" mass="15343">MNGRPFISPLRVLLMTIRSTAFSPLSEQQPAEIRPSSMEVAWPITAGLGVKVLMNPAEYFYAFIKNGGLLLMVGGCDNLQASTSVLVNLHIGRIDGGVHMNLLFRYATDHSHWLGVLVGDFQPSLTRNPGARYVETITCP</sequence>
<gene>
    <name evidence="2" type="ORF">AVEN_218917_1</name>
</gene>
<reference evidence="2 3" key="1">
    <citation type="journal article" date="2019" name="Sci. Rep.">
        <title>Orb-weaving spider Araneus ventricosus genome elucidates the spidroin gene catalogue.</title>
        <authorList>
            <person name="Kono N."/>
            <person name="Nakamura H."/>
            <person name="Ohtoshi R."/>
            <person name="Moran D.A.P."/>
            <person name="Shinohara A."/>
            <person name="Yoshida Y."/>
            <person name="Fujiwara M."/>
            <person name="Mori M."/>
            <person name="Tomita M."/>
            <person name="Arakawa K."/>
        </authorList>
    </citation>
    <scope>NUCLEOTIDE SEQUENCE [LARGE SCALE GENOMIC DNA]</scope>
</reference>
<organism evidence="2 3">
    <name type="scientific">Araneus ventricosus</name>
    <name type="common">Orbweaver spider</name>
    <name type="synonym">Epeira ventricosa</name>
    <dbReference type="NCBI Taxonomy" id="182803"/>
    <lineage>
        <taxon>Eukaryota</taxon>
        <taxon>Metazoa</taxon>
        <taxon>Ecdysozoa</taxon>
        <taxon>Arthropoda</taxon>
        <taxon>Chelicerata</taxon>
        <taxon>Arachnida</taxon>
        <taxon>Araneae</taxon>
        <taxon>Araneomorphae</taxon>
        <taxon>Entelegynae</taxon>
        <taxon>Araneoidea</taxon>
        <taxon>Araneidae</taxon>
        <taxon>Araneus</taxon>
    </lineage>
</organism>
<feature type="chain" id="PRO_5021311859" evidence="1">
    <location>
        <begin position="22"/>
        <end position="140"/>
    </location>
</feature>
<feature type="signal peptide" evidence="1">
    <location>
        <begin position="1"/>
        <end position="21"/>
    </location>
</feature>
<evidence type="ECO:0000256" key="1">
    <source>
        <dbReference type="SAM" id="SignalP"/>
    </source>
</evidence>
<keyword evidence="3" id="KW-1185">Reference proteome</keyword>
<evidence type="ECO:0000313" key="2">
    <source>
        <dbReference type="EMBL" id="GBN40750.1"/>
    </source>
</evidence>
<protein>
    <submittedName>
        <fullName evidence="2">Uncharacterized protein</fullName>
    </submittedName>
</protein>
<comment type="caution">
    <text evidence="2">The sequence shown here is derived from an EMBL/GenBank/DDBJ whole genome shotgun (WGS) entry which is preliminary data.</text>
</comment>